<keyword evidence="2" id="KW-0472">Membrane</keyword>
<evidence type="ECO:0000256" key="1">
    <source>
        <dbReference type="SAM" id="MobiDB-lite"/>
    </source>
</evidence>
<organism evidence="3">
    <name type="scientific">Metapenaeus joyneri majanivirus</name>
    <dbReference type="NCBI Taxonomy" id="2984280"/>
    <lineage>
        <taxon>Viruses</taxon>
        <taxon>Viruses incertae sedis</taxon>
        <taxon>Naldaviricetes</taxon>
        <taxon>Nimaviridae</taxon>
    </lineage>
</organism>
<name>A0A9C7C8R1_9VIRU</name>
<keyword evidence="2" id="KW-0812">Transmembrane</keyword>
<feature type="transmembrane region" description="Helical" evidence="2">
    <location>
        <begin position="5"/>
        <end position="23"/>
    </location>
</feature>
<proteinExistence type="predicted"/>
<keyword evidence="2" id="KW-1133">Transmembrane helix</keyword>
<evidence type="ECO:0000313" key="3">
    <source>
        <dbReference type="EMBL" id="BDT62756.1"/>
    </source>
</evidence>
<accession>A0A9C7C8R1</accession>
<evidence type="ECO:0000256" key="2">
    <source>
        <dbReference type="SAM" id="Phobius"/>
    </source>
</evidence>
<sequence length="1110" mass="125031">MFLKILIFIILIISVIYITNFIINTKTIFSTKEKSYNKKENLIKDNDNYSKPNKDAIINSNDNNKDIQYINELVKTEISNITQNIQDAKYTNYITTKIQNRLWDEYYLKNDDGDGDDIIDDDIIDDDADNINDDDDDNISDNIDIKKIILPYVYNNNNFLNNNNNNTTTNTTKKLLNTFSSDETILLINSLSLRLFEKDLNGNLSSIAALYFVKAKVLQGHLPVHITILFYKSLKNYNQALPPPICYMNTIIYTLGKPIILKEIFKHLIPGETYRIRILSTNHQHVFYDDTITVFSPLPEMIPLLVCQDAVLFKYNKFPLDSSYKHVIYNPDLFSLNYLVKYPYSIPTLGTIGSNILDPITGSSSGHLFLHTDPIQSNGYLVEDEKLNNYTNADLTLIKNPANPNENFVLLKMVTPITLPKLSPPLLLLQQHHPSQSKSSKLSHFKNIKGWIINYKSQDGTEYKQIYSLSAILDKYSFKSSILVSLEPFSNLEPTNLVTIWNTEDKIGIEKNNCIKPILNNHINNHNNNNNYYYYNNNNDDDDDNSDNITINITDTTSDNDNSGSDSGNCSSSSSSSNIITSDFPKSESFFQRDPYIIFDKLTREFVMLTFEIDASNVLLNPRWSFNPCHSFSRDRLLVINPQKYDWNSPFCSKVSIYKGVSGGQSFTRQQGILPLQSSIIVNKKNNLTSLHLPVINISGTKLAVQICRATEQDKKYEYSLVDIFKRSLPVETPFKLKSTDLYPCVLYTRIPPSSGGGDPSYLMHISTSYAGIGGDIFEVNDDDATTTTATTATTTTATTTTIPTVITTTTTAAAATITTTTITADDDDNINNKKNNSFVKLTNIINNLYTNKNNKPNDKNNNKCTIFAIGLTKHNGDAIPDKVVMALQSSLTGEIYITDNNGITISRSKNFIICNRGIIIISKDVQVDSSTQRWLGSIPFGLGPCKESGRNGILGNCVPLFTVDHVLEICKVFAYQSIHNPISKYYTLYLSNNSIQNRTVSNLGMNTIVALYLAPENQGKRIILNAIFIKSIRKGIFTVPSKESIGNGAENATVIIVLDRLIYTLMAELITSIEEQNQHFSQCGLFKPSSALLNDSFVKKHIDITKWRM</sequence>
<feature type="compositionally biased region" description="Low complexity" evidence="1">
    <location>
        <begin position="547"/>
        <end position="578"/>
    </location>
</feature>
<feature type="region of interest" description="Disordered" evidence="1">
    <location>
        <begin position="544"/>
        <end position="578"/>
    </location>
</feature>
<protein>
    <submittedName>
        <fullName evidence="3">Wsv216-like protein</fullName>
    </submittedName>
</protein>
<dbReference type="EMBL" id="LC738878">
    <property type="protein sequence ID" value="BDT62756.1"/>
    <property type="molecule type" value="Genomic_DNA"/>
</dbReference>
<reference evidence="3" key="1">
    <citation type="submission" date="2022-10" db="EMBL/GenBank/DDBJ databases">
        <title>Genome sequences of endogenous nimaviruses in decapod crustaceans.</title>
        <authorList>
            <person name="Kawato S."/>
            <person name="Nozaki R."/>
            <person name="Kondo H."/>
            <person name="Hirono I."/>
        </authorList>
    </citation>
    <scope>NUCLEOTIDE SEQUENCE</scope>
    <source>
        <strain evidence="3">Tokushima2020</strain>
    </source>
</reference>